<dbReference type="EMBL" id="JARBHB010000002">
    <property type="protein sequence ID" value="KAJ8894670.1"/>
    <property type="molecule type" value="Genomic_DNA"/>
</dbReference>
<evidence type="ECO:0000256" key="4">
    <source>
        <dbReference type="ARBA" id="ARBA00022833"/>
    </source>
</evidence>
<feature type="domain" description="C2H2-type" evidence="7">
    <location>
        <begin position="110"/>
        <end position="132"/>
    </location>
</feature>
<evidence type="ECO:0000256" key="6">
    <source>
        <dbReference type="SAM" id="MobiDB-lite"/>
    </source>
</evidence>
<dbReference type="PROSITE" id="PS00028">
    <property type="entry name" value="ZINC_FINGER_C2H2_1"/>
    <property type="match status" value="19"/>
</dbReference>
<dbReference type="SUPFAM" id="SSF57667">
    <property type="entry name" value="beta-beta-alpha zinc fingers"/>
    <property type="match status" value="9"/>
</dbReference>
<keyword evidence="3 5" id="KW-0863">Zinc-finger</keyword>
<dbReference type="SMART" id="SM00355">
    <property type="entry name" value="ZnF_C2H2"/>
    <property type="match status" value="22"/>
</dbReference>
<feature type="domain" description="C2H2-type" evidence="7">
    <location>
        <begin position="54"/>
        <end position="76"/>
    </location>
</feature>
<evidence type="ECO:0000256" key="2">
    <source>
        <dbReference type="ARBA" id="ARBA00022737"/>
    </source>
</evidence>
<feature type="domain" description="C2H2-type" evidence="7">
    <location>
        <begin position="879"/>
        <end position="906"/>
    </location>
</feature>
<feature type="domain" description="C2H2-type" evidence="7">
    <location>
        <begin position="402"/>
        <end position="431"/>
    </location>
</feature>
<evidence type="ECO:0000256" key="5">
    <source>
        <dbReference type="PROSITE-ProRule" id="PRU00042"/>
    </source>
</evidence>
<dbReference type="Pfam" id="PF00096">
    <property type="entry name" value="zf-C2H2"/>
    <property type="match status" value="7"/>
</dbReference>
<feature type="domain" description="C2H2-type" evidence="7">
    <location>
        <begin position="961"/>
        <end position="988"/>
    </location>
</feature>
<proteinExistence type="predicted"/>
<evidence type="ECO:0000259" key="7">
    <source>
        <dbReference type="PROSITE" id="PS50157"/>
    </source>
</evidence>
<feature type="domain" description="C2H2-type" evidence="7">
    <location>
        <begin position="989"/>
        <end position="1012"/>
    </location>
</feature>
<protein>
    <recommendedName>
        <fullName evidence="7">C2H2-type domain-containing protein</fullName>
    </recommendedName>
</protein>
<keyword evidence="2" id="KW-0677">Repeat</keyword>
<evidence type="ECO:0000313" key="9">
    <source>
        <dbReference type="Proteomes" id="UP001159363"/>
    </source>
</evidence>
<accession>A0ABQ9IEM3</accession>
<evidence type="ECO:0000313" key="8">
    <source>
        <dbReference type="EMBL" id="KAJ8894670.1"/>
    </source>
</evidence>
<feature type="domain" description="C2H2-type" evidence="7">
    <location>
        <begin position="665"/>
        <end position="692"/>
    </location>
</feature>
<keyword evidence="4" id="KW-0862">Zinc</keyword>
<dbReference type="InterPro" id="IPR013087">
    <property type="entry name" value="Znf_C2H2_type"/>
</dbReference>
<evidence type="ECO:0000256" key="3">
    <source>
        <dbReference type="ARBA" id="ARBA00022771"/>
    </source>
</evidence>
<reference evidence="8 9" key="1">
    <citation type="submission" date="2023-02" db="EMBL/GenBank/DDBJ databases">
        <title>LHISI_Scaffold_Assembly.</title>
        <authorList>
            <person name="Stuart O.P."/>
            <person name="Cleave R."/>
            <person name="Magrath M.J.L."/>
            <person name="Mikheyev A.S."/>
        </authorList>
    </citation>
    <scope>NUCLEOTIDE SEQUENCE [LARGE SCALE GENOMIC DNA]</scope>
    <source>
        <strain evidence="8">Daus_M_001</strain>
        <tissue evidence="8">Leg muscle</tissue>
    </source>
</reference>
<feature type="domain" description="C2H2-type" evidence="7">
    <location>
        <begin position="730"/>
        <end position="758"/>
    </location>
</feature>
<dbReference type="PROSITE" id="PS50157">
    <property type="entry name" value="ZINC_FINGER_C2H2_2"/>
    <property type="match status" value="17"/>
</dbReference>
<feature type="domain" description="C2H2-type" evidence="7">
    <location>
        <begin position="290"/>
        <end position="317"/>
    </location>
</feature>
<evidence type="ECO:0000256" key="1">
    <source>
        <dbReference type="ARBA" id="ARBA00022723"/>
    </source>
</evidence>
<dbReference type="Proteomes" id="UP001159363">
    <property type="component" value="Chromosome 2"/>
</dbReference>
<feature type="region of interest" description="Disordered" evidence="6">
    <location>
        <begin position="439"/>
        <end position="465"/>
    </location>
</feature>
<comment type="caution">
    <text evidence="8">The sequence shown here is derived from an EMBL/GenBank/DDBJ whole genome shotgun (WGS) entry which is preliminary data.</text>
</comment>
<dbReference type="Pfam" id="PF13912">
    <property type="entry name" value="zf-C2H2_6"/>
    <property type="match status" value="1"/>
</dbReference>
<feature type="domain" description="C2H2-type" evidence="7">
    <location>
        <begin position="374"/>
        <end position="401"/>
    </location>
</feature>
<feature type="domain" description="C2H2-type" evidence="7">
    <location>
        <begin position="318"/>
        <end position="345"/>
    </location>
</feature>
<feature type="domain" description="C2H2-type" evidence="7">
    <location>
        <begin position="907"/>
        <end position="934"/>
    </location>
</feature>
<feature type="domain" description="C2H2-type" evidence="7">
    <location>
        <begin position="25"/>
        <end position="53"/>
    </location>
</feature>
<feature type="domain" description="C2H2-type" evidence="7">
    <location>
        <begin position="824"/>
        <end position="851"/>
    </location>
</feature>
<gene>
    <name evidence="8" type="ORF">PR048_007335</name>
</gene>
<dbReference type="InterPro" id="IPR036236">
    <property type="entry name" value="Znf_C2H2_sf"/>
</dbReference>
<name>A0ABQ9IEM3_9NEOP</name>
<dbReference type="Gene3D" id="3.30.160.60">
    <property type="entry name" value="Classic Zinc Finger"/>
    <property type="match status" value="12"/>
</dbReference>
<keyword evidence="9" id="KW-1185">Reference proteome</keyword>
<organism evidence="8 9">
    <name type="scientific">Dryococelus australis</name>
    <dbReference type="NCBI Taxonomy" id="614101"/>
    <lineage>
        <taxon>Eukaryota</taxon>
        <taxon>Metazoa</taxon>
        <taxon>Ecdysozoa</taxon>
        <taxon>Arthropoda</taxon>
        <taxon>Hexapoda</taxon>
        <taxon>Insecta</taxon>
        <taxon>Pterygota</taxon>
        <taxon>Neoptera</taxon>
        <taxon>Polyneoptera</taxon>
        <taxon>Phasmatodea</taxon>
        <taxon>Verophasmatodea</taxon>
        <taxon>Anareolatae</taxon>
        <taxon>Phasmatidae</taxon>
        <taxon>Eurycanthinae</taxon>
        <taxon>Dryococelus</taxon>
    </lineage>
</organism>
<dbReference type="PANTHER" id="PTHR24379">
    <property type="entry name" value="KRAB AND ZINC FINGER DOMAIN-CONTAINING"/>
    <property type="match status" value="1"/>
</dbReference>
<sequence>MWCYFMQALAVNPRKMKLMEGSSGLTCPVCSEQFAGKNELLMHVRKLNDGSVSFKCDQCSERLCSETSLLHHKNSHEKLEVCICSVCKSVLRDTDSVAVHKLMHTTKRIKRCNWCTKAFLRERCLVTHKQNHPRVNNYFCINCLATFTTLDGFREHLGVTHQDQNSLLQCHICENQVCVSEFLDHYVKCCSMRSHEIYALHKESLTCGVCLKVLANRGCLKRHGSLHNPNMKESRVCEVCSQTVDGTGNIIAHAWSHYGKEDSSLPDSYQPILQRLKKFRRDRRHKRLDFVCEYCGKIYTKKASFNLHLLMHTGQRPFKCHICSKAFYRKSLLAIHMRAHTGERPYKCPFCSKTYTGPTALYIHRRTHNKTMPFVCPECDREFNWKYAFDKHMLTHKPERPFVCSLCPKTFSTESRLTKHMSSQVHASEMIIKGASKKYGRSKQLRDGMNTNSDEYQLPKNDPQTCPGQYQLSRESVLVGPDQYQLPTDDKLTSSDQYHFARDSDVTCPDNYQLPINNFLICPDCGSAFKSDKQLRIHRNECCINLSLMDSDESNSNIQVVVLRPSDYEETSEISSETVVMSSTNDSWNEVGTNSEDGDTDSLHNTFPVNVPASENVAHDTNVVDGLQPSAMCVDFVCSLCGGQFPTSEELDQHVAKLQDDSPDLYCSTCDMRFCDKDMFSAHQQLHSSNHNHISHKDFEETCAKENHAKCEHCGDATDCKHLTDLKEEFACFDCSITYAKLGQLETHVNAMHSSCKAVTCDVCKKRFGADTFVCHYVECLASKNNDQNLVQFHRKTCSKCNNTHVQALASKHLKESNFTKKLHTCEVCHKQIDRLDRIVEHAKSHYGPDECNLPVKYVEMIRLLGGKKQSPRGQQETFRCEYCGKVFVSKVALLSHVRLHTKVNTHVCQLCSKAFVTEKHLMVHVLRHTNEQAHECEQCLKVFTSSESLQVHKMTHGGPYTCPHCDKTLSGRSSYLGHIRLHTGERPYHCPHCSRAFTLKERLNLHMKLKHGTTASTDDYDLDEMEEFDET</sequence>
<dbReference type="PANTHER" id="PTHR24379:SF121">
    <property type="entry name" value="C2H2-TYPE DOMAIN-CONTAINING PROTEIN"/>
    <property type="match status" value="1"/>
</dbReference>
<keyword evidence="1" id="KW-0479">Metal-binding</keyword>
<feature type="domain" description="C2H2-type" evidence="7">
    <location>
        <begin position="636"/>
        <end position="663"/>
    </location>
</feature>
<feature type="domain" description="C2H2-type" evidence="7">
    <location>
        <begin position="935"/>
        <end position="962"/>
    </location>
</feature>
<feature type="domain" description="C2H2-type" evidence="7">
    <location>
        <begin position="346"/>
        <end position="373"/>
    </location>
</feature>